<dbReference type="Proteomes" id="UP001054945">
    <property type="component" value="Unassembled WGS sequence"/>
</dbReference>
<sequence length="172" mass="19425">MEVVAPIEFAQDLFQKFSTTAADIWIMSGFSACMPIIALVLTITYQWQNFREVILGNHFFRSMLKIRFLSEAVCPERTFWMKMLSPVCAAALFLCIVATSLESSWCYPSSSSPVNLRSKRSIDNENPEDIVRILMKLAQDVIDSDSLMHTSDKRGIDLGLSRGFSEAKQPNT</sequence>
<keyword evidence="1" id="KW-0472">Membrane</keyword>
<dbReference type="AlphaFoldDB" id="A0AAV4RVL9"/>
<organism evidence="2 3">
    <name type="scientific">Caerostris extrusa</name>
    <name type="common">Bark spider</name>
    <name type="synonym">Caerostris bankana</name>
    <dbReference type="NCBI Taxonomy" id="172846"/>
    <lineage>
        <taxon>Eukaryota</taxon>
        <taxon>Metazoa</taxon>
        <taxon>Ecdysozoa</taxon>
        <taxon>Arthropoda</taxon>
        <taxon>Chelicerata</taxon>
        <taxon>Arachnida</taxon>
        <taxon>Araneae</taxon>
        <taxon>Araneomorphae</taxon>
        <taxon>Entelegynae</taxon>
        <taxon>Araneoidea</taxon>
        <taxon>Araneidae</taxon>
        <taxon>Caerostris</taxon>
    </lineage>
</organism>
<comment type="caution">
    <text evidence="2">The sequence shown here is derived from an EMBL/GenBank/DDBJ whole genome shotgun (WGS) entry which is preliminary data.</text>
</comment>
<protein>
    <submittedName>
        <fullName evidence="2">Uncharacterized protein</fullName>
    </submittedName>
</protein>
<name>A0AAV4RVL9_CAEEX</name>
<gene>
    <name evidence="2" type="ORF">CEXT_384701</name>
</gene>
<proteinExistence type="predicted"/>
<evidence type="ECO:0000313" key="3">
    <source>
        <dbReference type="Proteomes" id="UP001054945"/>
    </source>
</evidence>
<dbReference type="EMBL" id="BPLR01008416">
    <property type="protein sequence ID" value="GIY24497.1"/>
    <property type="molecule type" value="Genomic_DNA"/>
</dbReference>
<keyword evidence="1" id="KW-1133">Transmembrane helix</keyword>
<reference evidence="2 3" key="1">
    <citation type="submission" date="2021-06" db="EMBL/GenBank/DDBJ databases">
        <title>Caerostris extrusa draft genome.</title>
        <authorList>
            <person name="Kono N."/>
            <person name="Arakawa K."/>
        </authorList>
    </citation>
    <scope>NUCLEOTIDE SEQUENCE [LARGE SCALE GENOMIC DNA]</scope>
</reference>
<evidence type="ECO:0000256" key="1">
    <source>
        <dbReference type="SAM" id="Phobius"/>
    </source>
</evidence>
<accession>A0AAV4RVL9</accession>
<evidence type="ECO:0000313" key="2">
    <source>
        <dbReference type="EMBL" id="GIY24497.1"/>
    </source>
</evidence>
<keyword evidence="3" id="KW-1185">Reference proteome</keyword>
<keyword evidence="1" id="KW-0812">Transmembrane</keyword>
<feature type="transmembrane region" description="Helical" evidence="1">
    <location>
        <begin position="24"/>
        <end position="45"/>
    </location>
</feature>